<proteinExistence type="predicted"/>
<dbReference type="Proteomes" id="UP000316801">
    <property type="component" value="Unassembled WGS sequence"/>
</dbReference>
<feature type="transmembrane region" description="Helical" evidence="1">
    <location>
        <begin position="41"/>
        <end position="62"/>
    </location>
</feature>
<dbReference type="PANTHER" id="PTHR15887">
    <property type="entry name" value="TRANSMEMBRANE PROTEIN 69"/>
    <property type="match status" value="1"/>
</dbReference>
<protein>
    <submittedName>
        <fullName evidence="2">DUF3429 domain-containing protein</fullName>
    </submittedName>
</protein>
<gene>
    <name evidence="2" type="ORF">FNA46_19105</name>
</gene>
<comment type="caution">
    <text evidence="2">The sequence shown here is derived from an EMBL/GenBank/DDBJ whole genome shotgun (WGS) entry which is preliminary data.</text>
</comment>
<accession>A0A549T271</accession>
<keyword evidence="3" id="KW-1185">Reference proteome</keyword>
<organism evidence="2 3">
    <name type="scientific">Rhizobium straminoryzae</name>
    <dbReference type="NCBI Taxonomy" id="1387186"/>
    <lineage>
        <taxon>Bacteria</taxon>
        <taxon>Pseudomonadati</taxon>
        <taxon>Pseudomonadota</taxon>
        <taxon>Alphaproteobacteria</taxon>
        <taxon>Hyphomicrobiales</taxon>
        <taxon>Rhizobiaceae</taxon>
        <taxon>Rhizobium/Agrobacterium group</taxon>
        <taxon>Rhizobium</taxon>
    </lineage>
</organism>
<sequence length="146" mass="15603">MLIMSTALSRPLTRSLTYAGALPFLILMVPGLPFFDAAARLSAFLAYGAVIAGFMAGTLWGLVQRDDEVPVAPLIASNVLALAAWASLLLSPGEIALAVQFCAFLGLLAVDRHLAGQGLEQSWYWQLRLRITGIVCLAYAVRIVLG</sequence>
<name>A0A549T271_9HYPH</name>
<keyword evidence="1" id="KW-0472">Membrane</keyword>
<evidence type="ECO:0000313" key="2">
    <source>
        <dbReference type="EMBL" id="TRL35967.1"/>
    </source>
</evidence>
<dbReference type="Pfam" id="PF11911">
    <property type="entry name" value="DUF3429"/>
    <property type="match status" value="1"/>
</dbReference>
<feature type="transmembrane region" description="Helical" evidence="1">
    <location>
        <begin position="12"/>
        <end position="35"/>
    </location>
</feature>
<reference evidence="2 3" key="1">
    <citation type="submission" date="2019-07" db="EMBL/GenBank/DDBJ databases">
        <title>Ln-dependent methylotrophs.</title>
        <authorList>
            <person name="Tani A."/>
        </authorList>
    </citation>
    <scope>NUCLEOTIDE SEQUENCE [LARGE SCALE GENOMIC DNA]</scope>
    <source>
        <strain evidence="2 3">SM12</strain>
    </source>
</reference>
<dbReference type="EMBL" id="VJMG01000059">
    <property type="protein sequence ID" value="TRL35967.1"/>
    <property type="molecule type" value="Genomic_DNA"/>
</dbReference>
<keyword evidence="1" id="KW-0812">Transmembrane</keyword>
<dbReference type="InterPro" id="IPR021836">
    <property type="entry name" value="DUF3429"/>
</dbReference>
<evidence type="ECO:0000256" key="1">
    <source>
        <dbReference type="SAM" id="Phobius"/>
    </source>
</evidence>
<dbReference type="PANTHER" id="PTHR15887:SF1">
    <property type="entry name" value="TRANSMEMBRANE PROTEIN 69"/>
    <property type="match status" value="1"/>
</dbReference>
<keyword evidence="1" id="KW-1133">Transmembrane helix</keyword>
<evidence type="ECO:0000313" key="3">
    <source>
        <dbReference type="Proteomes" id="UP000316801"/>
    </source>
</evidence>
<dbReference type="AlphaFoldDB" id="A0A549T271"/>